<dbReference type="Proteomes" id="UP000549394">
    <property type="component" value="Unassembled WGS sequence"/>
</dbReference>
<keyword evidence="7 9" id="KW-0326">Glycosidase</keyword>
<keyword evidence="6" id="KW-0325">Glycoprotein</keyword>
<keyword evidence="3 9" id="KW-0378">Hydrolase</keyword>
<protein>
    <submittedName>
        <fullName evidence="12">DgyrCDS8777</fullName>
    </submittedName>
</protein>
<dbReference type="SUPFAM" id="SSF51011">
    <property type="entry name" value="Glycosyl hydrolase domain"/>
    <property type="match status" value="1"/>
</dbReference>
<accession>A0A7I8VXH7</accession>
<comment type="caution">
    <text evidence="12">The sequence shown here is derived from an EMBL/GenBank/DDBJ whole genome shotgun (WGS) entry which is preliminary data.</text>
</comment>
<evidence type="ECO:0000256" key="10">
    <source>
        <dbReference type="SAM" id="SignalP"/>
    </source>
</evidence>
<dbReference type="Pfam" id="PF01055">
    <property type="entry name" value="Glyco_hydro_31_2nd"/>
    <property type="match status" value="1"/>
</dbReference>
<evidence type="ECO:0000256" key="3">
    <source>
        <dbReference type="ARBA" id="ARBA00022801"/>
    </source>
</evidence>
<feature type="signal peptide" evidence="10">
    <location>
        <begin position="1"/>
        <end position="20"/>
    </location>
</feature>
<evidence type="ECO:0000256" key="9">
    <source>
        <dbReference type="RuleBase" id="RU361185"/>
    </source>
</evidence>
<dbReference type="OrthoDB" id="1334205at2759"/>
<dbReference type="EMBL" id="CAJFCJ010000012">
    <property type="protein sequence ID" value="CAD5120204.1"/>
    <property type="molecule type" value="Genomic_DNA"/>
</dbReference>
<keyword evidence="10" id="KW-0732">Signal</keyword>
<dbReference type="Gene3D" id="2.60.40.1760">
    <property type="entry name" value="glycosyl hydrolase (family 31)"/>
    <property type="match status" value="1"/>
</dbReference>
<dbReference type="PROSITE" id="PS00129">
    <property type="entry name" value="GLYCOSYL_HYDROL_F31_1"/>
    <property type="match status" value="1"/>
</dbReference>
<organism evidence="12 13">
    <name type="scientific">Dimorphilus gyrociliatus</name>
    <dbReference type="NCBI Taxonomy" id="2664684"/>
    <lineage>
        <taxon>Eukaryota</taxon>
        <taxon>Metazoa</taxon>
        <taxon>Spiralia</taxon>
        <taxon>Lophotrochozoa</taxon>
        <taxon>Annelida</taxon>
        <taxon>Polychaeta</taxon>
        <taxon>Polychaeta incertae sedis</taxon>
        <taxon>Dinophilidae</taxon>
        <taxon>Dimorphilus</taxon>
    </lineage>
</organism>
<dbReference type="InterPro" id="IPR017853">
    <property type="entry name" value="GH"/>
</dbReference>
<evidence type="ECO:0000256" key="5">
    <source>
        <dbReference type="ARBA" id="ARBA00023157"/>
    </source>
</evidence>
<comment type="subcellular location">
    <subcellularLocation>
        <location evidence="1">Membrane</location>
    </subcellularLocation>
</comment>
<evidence type="ECO:0000259" key="11">
    <source>
        <dbReference type="PROSITE" id="PS51448"/>
    </source>
</evidence>
<evidence type="ECO:0000256" key="2">
    <source>
        <dbReference type="ARBA" id="ARBA00007806"/>
    </source>
</evidence>
<evidence type="ECO:0000256" key="8">
    <source>
        <dbReference type="PROSITE-ProRule" id="PRU00779"/>
    </source>
</evidence>
<feature type="domain" description="P-type" evidence="11">
    <location>
        <begin position="36"/>
        <end position="81"/>
    </location>
</feature>
<keyword evidence="4" id="KW-0472">Membrane</keyword>
<dbReference type="SUPFAM" id="SSF51445">
    <property type="entry name" value="(Trans)glycosidases"/>
    <property type="match status" value="1"/>
</dbReference>
<evidence type="ECO:0000256" key="6">
    <source>
        <dbReference type="ARBA" id="ARBA00023180"/>
    </source>
</evidence>
<evidence type="ECO:0000313" key="13">
    <source>
        <dbReference type="Proteomes" id="UP000549394"/>
    </source>
</evidence>
<evidence type="ECO:0000256" key="7">
    <source>
        <dbReference type="ARBA" id="ARBA00023295"/>
    </source>
</evidence>
<comment type="caution">
    <text evidence="8">Lacks conserved residue(s) required for the propagation of feature annotation.</text>
</comment>
<feature type="chain" id="PRO_5029664856" evidence="10">
    <location>
        <begin position="21"/>
        <end position="1007"/>
    </location>
</feature>
<dbReference type="SMART" id="SM00018">
    <property type="entry name" value="PD"/>
    <property type="match status" value="3"/>
</dbReference>
<dbReference type="CDD" id="cd14752">
    <property type="entry name" value="GH31_N"/>
    <property type="match status" value="1"/>
</dbReference>
<dbReference type="CDD" id="cd06602">
    <property type="entry name" value="GH31_MGAM_SI_GAA"/>
    <property type="match status" value="1"/>
</dbReference>
<dbReference type="GO" id="GO:0005975">
    <property type="term" value="P:carbohydrate metabolic process"/>
    <property type="evidence" value="ECO:0007669"/>
    <property type="project" value="InterPro"/>
</dbReference>
<keyword evidence="13" id="KW-1185">Reference proteome</keyword>
<reference evidence="12 13" key="1">
    <citation type="submission" date="2020-08" db="EMBL/GenBank/DDBJ databases">
        <authorList>
            <person name="Hejnol A."/>
        </authorList>
    </citation>
    <scope>NUCLEOTIDE SEQUENCE [LARGE SCALE GENOMIC DNA]</scope>
</reference>
<dbReference type="SUPFAM" id="SSF74650">
    <property type="entry name" value="Galactose mutarotase-like"/>
    <property type="match status" value="1"/>
</dbReference>
<dbReference type="InterPro" id="IPR030458">
    <property type="entry name" value="Glyco_hydro_31_AS"/>
</dbReference>
<dbReference type="Gene3D" id="4.10.110.10">
    <property type="entry name" value="Spasmolytic Protein, domain 1"/>
    <property type="match status" value="3"/>
</dbReference>
<dbReference type="GO" id="GO:0004558">
    <property type="term" value="F:alpha-1,4-glucosidase activity"/>
    <property type="evidence" value="ECO:0007669"/>
    <property type="project" value="TreeGrafter"/>
</dbReference>
<dbReference type="Gene3D" id="3.20.20.80">
    <property type="entry name" value="Glycosidases"/>
    <property type="match status" value="1"/>
</dbReference>
<dbReference type="InterPro" id="IPR044913">
    <property type="entry name" value="P_trefoil_dom_sf"/>
</dbReference>
<dbReference type="Pfam" id="PF00088">
    <property type="entry name" value="Trefoil"/>
    <property type="match status" value="3"/>
</dbReference>
<dbReference type="InterPro" id="IPR000322">
    <property type="entry name" value="Glyco_hydro_31_TIM"/>
</dbReference>
<keyword evidence="5" id="KW-1015">Disulfide bond</keyword>
<dbReference type="GO" id="GO:0030246">
    <property type="term" value="F:carbohydrate binding"/>
    <property type="evidence" value="ECO:0007669"/>
    <property type="project" value="InterPro"/>
</dbReference>
<dbReference type="Pfam" id="PF21365">
    <property type="entry name" value="Glyco_hydro_31_3rd"/>
    <property type="match status" value="1"/>
</dbReference>
<sequence>MKNIYLLLLVVASLSWKLDSMKIHVRDQHKETLSAKNCPATTPPESRRQCYPWAGLTQEKCEARGCVYCVDNGNPTCFFNDNVCPSEIPEDQRVDCFPEPGSNKQDCLKRNCIWCSNSNPNVPACFRDEKVSLGGEFCPNNIRVEERIDCYPLEDTNKDKCISRGCYWCGESSKGEKQDNFPYCFIPKSHGYKQISVSDTNKGQRVTLERRNTPSWFGEDINRVVIDFEFQENHRLRVKIFDPSKERFEVPLDIPSPNTKAPNPLYRIELTEEPAFGFKVIRTTTNQILYDSTIGGMIISDKFLQIAGKLASNKVYGFGENEHPTFAHDTNWKRWGIFARDQPVSPTNLYGVHPFFTSIDGSNMFGVFIKNSHAQGIQLTPAPGIIYHTIGGILDMYFFLGPSPSNVVSQFTEAIGRPFFPPYWGMGFQLSRYGFNSLQNMSLAVQRTRQYGVPLDVLYGDIDVFRDNLDFTYDEVRYAGLPEYIKKIRGEGMKYIQIQDPCISNGEPAGSYPPYDRGQAADVWVKEFDNVTNAEGKVWPLNNVFFPDYSKQSCQEWWIQENIEYRKTIEFDGIWIDMNEPANFAKGSTKGCRDNPLNRPLFKPKIMGDTLYDKTVCMDYETVLGSQYDTHSLYGWSEAEPSLRAMRRATGKRSLVVSRSTYTGAGKYAVHWLGDNKSQWDDLARSIIGCLEFNLFGIPYVGADICGFFDDTTLELCTRWHQLGAFYTFSRNHNAIRQQDQDPGVHPTLATFTKDVLEIRYTLIPFLYTLFYEAHTQGHTVMRSLMEQFIKDSETHNIDKQFMWGSAILINPVLEQGASTVDVYFPDDRWYTWSTGVEVPFRKQRSIISAPLNVIPIYMRGGSIIPTQVPANSTFYSRKNPLGIIVNQGDLDDSVKGTFYWDDGESSDSIESLKYIYMDLEFKDNSIVGTIQHSNYSSGGLFFENVKVNGLQVAPVTITVDGQAHTDFTYNQNKVLEITNLRLSIERSFRIELSFNKAPKKPIKEKP</sequence>
<dbReference type="InterPro" id="IPR048395">
    <property type="entry name" value="Glyco_hydro_31_C"/>
</dbReference>
<dbReference type="PROSITE" id="PS51448">
    <property type="entry name" value="P_TREFOIL_2"/>
    <property type="match status" value="3"/>
</dbReference>
<dbReference type="PANTHER" id="PTHR22762:SF133">
    <property type="entry name" value="P-TYPE DOMAIN-CONTAINING PROTEIN"/>
    <property type="match status" value="1"/>
</dbReference>
<dbReference type="CDD" id="cd00111">
    <property type="entry name" value="Trefoil"/>
    <property type="match status" value="3"/>
</dbReference>
<dbReference type="SUPFAM" id="SSF57492">
    <property type="entry name" value="Trefoil"/>
    <property type="match status" value="2"/>
</dbReference>
<gene>
    <name evidence="12" type="ORF">DGYR_LOCUS8329</name>
</gene>
<proteinExistence type="inferred from homology"/>
<dbReference type="AlphaFoldDB" id="A0A7I8VXH7"/>
<dbReference type="PANTHER" id="PTHR22762">
    <property type="entry name" value="ALPHA-GLUCOSIDASE"/>
    <property type="match status" value="1"/>
</dbReference>
<dbReference type="Gene3D" id="2.60.40.1180">
    <property type="entry name" value="Golgi alpha-mannosidase II"/>
    <property type="match status" value="2"/>
</dbReference>
<dbReference type="FunFam" id="2.60.40.1180:FF:000001">
    <property type="entry name" value="Maltase-glucoamylase, intestinal"/>
    <property type="match status" value="1"/>
</dbReference>
<comment type="similarity">
    <text evidence="2 9">Belongs to the glycosyl hydrolase 31 family.</text>
</comment>
<dbReference type="GO" id="GO:0016020">
    <property type="term" value="C:membrane"/>
    <property type="evidence" value="ECO:0007669"/>
    <property type="project" value="UniProtKB-SubCell"/>
</dbReference>
<name>A0A7I8VXH7_9ANNE</name>
<feature type="domain" description="P-type" evidence="11">
    <location>
        <begin position="136"/>
        <end position="188"/>
    </location>
</feature>
<dbReference type="InterPro" id="IPR011013">
    <property type="entry name" value="Gal_mutarotase_sf_dom"/>
</dbReference>
<evidence type="ECO:0000256" key="4">
    <source>
        <dbReference type="ARBA" id="ARBA00023136"/>
    </source>
</evidence>
<evidence type="ECO:0000256" key="1">
    <source>
        <dbReference type="ARBA" id="ARBA00004370"/>
    </source>
</evidence>
<feature type="domain" description="P-type" evidence="11">
    <location>
        <begin position="82"/>
        <end position="129"/>
    </location>
</feature>
<dbReference type="InterPro" id="IPR013780">
    <property type="entry name" value="Glyco_hydro_b"/>
</dbReference>
<dbReference type="InterPro" id="IPR000519">
    <property type="entry name" value="P_trefoil_dom"/>
</dbReference>
<evidence type="ECO:0000313" key="12">
    <source>
        <dbReference type="EMBL" id="CAD5120204.1"/>
    </source>
</evidence>